<dbReference type="InterPro" id="IPR002716">
    <property type="entry name" value="PIN_dom"/>
</dbReference>
<dbReference type="SUPFAM" id="SSF88723">
    <property type="entry name" value="PIN domain-like"/>
    <property type="match status" value="1"/>
</dbReference>
<dbReference type="InterPro" id="IPR029060">
    <property type="entry name" value="PIN-like_dom_sf"/>
</dbReference>
<reference evidence="7" key="1">
    <citation type="submission" date="2017-04" db="EMBL/GenBank/DDBJ databases">
        <title>Function of individual gut microbiota members based on whole genome sequencing of pure cultures obtained from chicken caecum.</title>
        <authorList>
            <person name="Medvecky M."/>
            <person name="Cejkova D."/>
            <person name="Polansky O."/>
            <person name="Karasova D."/>
            <person name="Kubasova T."/>
            <person name="Cizek A."/>
            <person name="Rychlik I."/>
        </authorList>
    </citation>
    <scope>NUCLEOTIDE SEQUENCE [LARGE SCALE GENOMIC DNA]</scope>
    <source>
        <strain evidence="7">An5</strain>
    </source>
</reference>
<accession>A0A1Y3XV47</accession>
<evidence type="ECO:0000256" key="4">
    <source>
        <dbReference type="ARBA" id="ARBA00022842"/>
    </source>
</evidence>
<dbReference type="Gene3D" id="3.40.50.1010">
    <property type="entry name" value="5'-nuclease"/>
    <property type="match status" value="1"/>
</dbReference>
<evidence type="ECO:0000256" key="2">
    <source>
        <dbReference type="ARBA" id="ARBA00022723"/>
    </source>
</evidence>
<dbReference type="GO" id="GO:0016787">
    <property type="term" value="F:hydrolase activity"/>
    <property type="evidence" value="ECO:0007669"/>
    <property type="project" value="UniProtKB-KW"/>
</dbReference>
<dbReference type="GO" id="GO:0004518">
    <property type="term" value="F:nuclease activity"/>
    <property type="evidence" value="ECO:0007669"/>
    <property type="project" value="UniProtKB-KW"/>
</dbReference>
<organism evidence="6 7">
    <name type="scientific">[Collinsella] massiliensis</name>
    <dbReference type="NCBI Taxonomy" id="1232426"/>
    <lineage>
        <taxon>Bacteria</taxon>
        <taxon>Bacillati</taxon>
        <taxon>Actinomycetota</taxon>
        <taxon>Coriobacteriia</taxon>
        <taxon>Coriobacteriales</taxon>
        <taxon>Coriobacteriaceae</taxon>
        <taxon>Enorma</taxon>
    </lineage>
</organism>
<keyword evidence="4" id="KW-0460">Magnesium</keyword>
<sequence length="164" mass="18050">MKSGPTLLIDTNIWIDAFDGDRKQHMRAHVLLDTAFERGVTLAFAVSSLKDVYYALSSALKRQSRTVNGVLSEEDARSAEAYAWACVQNMQEIATPVAVDVSDVWLAGKFRSQMHDFEDALVAAAASRCHADVLVTNDERFLRHSPVNAMDAADALTYITLSSL</sequence>
<keyword evidence="2" id="KW-0479">Metal-binding</keyword>
<protein>
    <recommendedName>
        <fullName evidence="5">PIN domain-containing protein</fullName>
    </recommendedName>
</protein>
<proteinExistence type="predicted"/>
<keyword evidence="7" id="KW-1185">Reference proteome</keyword>
<evidence type="ECO:0000256" key="3">
    <source>
        <dbReference type="ARBA" id="ARBA00022801"/>
    </source>
</evidence>
<gene>
    <name evidence="6" type="ORF">B5G02_02590</name>
</gene>
<dbReference type="Proteomes" id="UP000195781">
    <property type="component" value="Unassembled WGS sequence"/>
</dbReference>
<evidence type="ECO:0000256" key="1">
    <source>
        <dbReference type="ARBA" id="ARBA00022722"/>
    </source>
</evidence>
<dbReference type="AlphaFoldDB" id="A0A1Y3XV47"/>
<comment type="caution">
    <text evidence="6">The sequence shown here is derived from an EMBL/GenBank/DDBJ whole genome shotgun (WGS) entry which is preliminary data.</text>
</comment>
<keyword evidence="1" id="KW-0540">Nuclease</keyword>
<evidence type="ECO:0000313" key="7">
    <source>
        <dbReference type="Proteomes" id="UP000195781"/>
    </source>
</evidence>
<evidence type="ECO:0000259" key="5">
    <source>
        <dbReference type="Pfam" id="PF13470"/>
    </source>
</evidence>
<keyword evidence="3" id="KW-0378">Hydrolase</keyword>
<dbReference type="EMBL" id="NFIE01000004">
    <property type="protein sequence ID" value="OUN89385.1"/>
    <property type="molecule type" value="Genomic_DNA"/>
</dbReference>
<name>A0A1Y3XV47_9ACTN</name>
<dbReference type="RefSeq" id="WP_094335066.1">
    <property type="nucleotide sequence ID" value="NZ_NFIE01000004.1"/>
</dbReference>
<dbReference type="Pfam" id="PF13470">
    <property type="entry name" value="PIN_3"/>
    <property type="match status" value="1"/>
</dbReference>
<dbReference type="GO" id="GO:0046872">
    <property type="term" value="F:metal ion binding"/>
    <property type="evidence" value="ECO:0007669"/>
    <property type="project" value="UniProtKB-KW"/>
</dbReference>
<dbReference type="OrthoDB" id="3173659at2"/>
<feature type="domain" description="PIN" evidence="5">
    <location>
        <begin position="7"/>
        <end position="139"/>
    </location>
</feature>
<evidence type="ECO:0000313" key="6">
    <source>
        <dbReference type="EMBL" id="OUN89385.1"/>
    </source>
</evidence>